<evidence type="ECO:0000256" key="1">
    <source>
        <dbReference type="SAM" id="SignalP"/>
    </source>
</evidence>
<dbReference type="Proteomes" id="UP000294564">
    <property type="component" value="Unassembled WGS sequence"/>
</dbReference>
<comment type="caution">
    <text evidence="2">The sequence shown here is derived from an EMBL/GenBank/DDBJ whole genome shotgun (WGS) entry which is preliminary data.</text>
</comment>
<protein>
    <submittedName>
        <fullName evidence="2">Uncharacterized protein</fullName>
    </submittedName>
</protein>
<dbReference type="AlphaFoldDB" id="A0A4V2SL83"/>
<feature type="signal peptide" evidence="1">
    <location>
        <begin position="1"/>
        <end position="21"/>
    </location>
</feature>
<evidence type="ECO:0000313" key="3">
    <source>
        <dbReference type="Proteomes" id="UP000294564"/>
    </source>
</evidence>
<organism evidence="2 3">
    <name type="scientific">Tenacibaculum skagerrakense</name>
    <dbReference type="NCBI Taxonomy" id="186571"/>
    <lineage>
        <taxon>Bacteria</taxon>
        <taxon>Pseudomonadati</taxon>
        <taxon>Bacteroidota</taxon>
        <taxon>Flavobacteriia</taxon>
        <taxon>Flavobacteriales</taxon>
        <taxon>Flavobacteriaceae</taxon>
        <taxon>Tenacibaculum</taxon>
    </lineage>
</organism>
<dbReference type="OrthoDB" id="1375493at2"/>
<proteinExistence type="predicted"/>
<keyword evidence="1" id="KW-0732">Signal</keyword>
<sequence length="770" mass="87924">MKSIYKILAIMLFSLTATLNAQLKNVDGTTNDEYLGKQPLTGGECNCVNSDIPNFNFSFSSDFLNAIANDRAVIEAAKRQASDWYNHQTDLMKDYIGYKNNKTFSTYDEARNYFYRKTENSYIRNNAPSAKQKIASTYYNANNAEKTGLKGLKALSYREGEINKGNLDNSLYADFKVNGVPLKDIRTISELNNIRATVNTSTVKGLWQSDQYYAMLNEINSMISSSNYSELENLAFNKKNSLYHGYNYWDRLNMIQLQLYFQDHTQYVNYPHFLPDGVFEKFHNTIEIATPNFIENEVEKNYTEYNLFHADHWKIILKDKYNNSPFYTSVAKAEHQALMNAELNRLKSRTPMGASLNVDKIVQQFQIRDKNQYEWLNANPEKADEFIIRLADAKALDAQENSEPIPDDEIISVVGENYNTEKNEINNEIDYGGRIVSLIKELNITDINQKKWMYQNTKNVSRFEVELTVISSDLFKNLIAHASNPLITEEQRITLINNLINDSEPEINSDNILDYKAEFLRMSSYLKRAGSLDKKIFGQFVEDVADQLINLKYGEVLDLYKVVRQQYFNAKFDYVLAILFTAVESFKPVIQASLIAVGGGATVRILQSIPTIYVSTELSLVLTRLSPVFLPAANSTFSAAYKSLLHASKYGIQTYSQLELHLRNLGINRTENYMQIHHLIEQRFLSRPGVAQWLGSNTNNWKSIVVSSVPGSGNEHYLKFTKLWKEAIAYGNGAGWTGANTNNVTLEQIKIAAKEIYADYPEFLQAIGLN</sequence>
<accession>A0A4V2SL83</accession>
<name>A0A4V2SL83_9FLAO</name>
<evidence type="ECO:0000313" key="2">
    <source>
        <dbReference type="EMBL" id="TCP22376.1"/>
    </source>
</evidence>
<dbReference type="RefSeq" id="WP_132795887.1">
    <property type="nucleotide sequence ID" value="NZ_SLXM01000012.1"/>
</dbReference>
<feature type="chain" id="PRO_5020540219" evidence="1">
    <location>
        <begin position="22"/>
        <end position="770"/>
    </location>
</feature>
<reference evidence="2 3" key="1">
    <citation type="submission" date="2019-03" db="EMBL/GenBank/DDBJ databases">
        <title>Genomic Encyclopedia of Type Strains, Phase IV (KMG-IV): sequencing the most valuable type-strain genomes for metagenomic binning, comparative biology and taxonomic classification.</title>
        <authorList>
            <person name="Goeker M."/>
        </authorList>
    </citation>
    <scope>NUCLEOTIDE SEQUENCE [LARGE SCALE GENOMIC DNA]</scope>
    <source>
        <strain evidence="2 3">DSM 14836</strain>
    </source>
</reference>
<dbReference type="EMBL" id="SLXM01000012">
    <property type="protein sequence ID" value="TCP22376.1"/>
    <property type="molecule type" value="Genomic_DNA"/>
</dbReference>
<gene>
    <name evidence="2" type="ORF">EV195_11225</name>
</gene>
<keyword evidence="3" id="KW-1185">Reference proteome</keyword>